<organism evidence="2 3">
    <name type="scientific">Brevundimonas vitisensis</name>
    <dbReference type="NCBI Taxonomy" id="2800818"/>
    <lineage>
        <taxon>Bacteria</taxon>
        <taxon>Pseudomonadati</taxon>
        <taxon>Pseudomonadota</taxon>
        <taxon>Alphaproteobacteria</taxon>
        <taxon>Caulobacterales</taxon>
        <taxon>Caulobacteraceae</taxon>
        <taxon>Brevundimonas</taxon>
    </lineage>
</organism>
<sequence>MSHSAHITRFLGEGDFPFALTIGPAEDLEALRGDRLRQAGLGAGAGALMAIQSRLASGTFLIDDVRQTLRLGLIGAGMEAEAAYRLVERSLKPGTLVKAAMVAGDVIDALLSGDPDDRPGDDAEKREGSPDPVQPGCPTDDSDGPGSMDKEPS</sequence>
<feature type="compositionally biased region" description="Basic and acidic residues" evidence="1">
    <location>
        <begin position="115"/>
        <end position="129"/>
    </location>
</feature>
<keyword evidence="3" id="KW-1185">Reference proteome</keyword>
<proteinExistence type="predicted"/>
<dbReference type="EMBL" id="CP067977">
    <property type="protein sequence ID" value="QQQ19835.1"/>
    <property type="molecule type" value="Genomic_DNA"/>
</dbReference>
<feature type="region of interest" description="Disordered" evidence="1">
    <location>
        <begin position="110"/>
        <end position="153"/>
    </location>
</feature>
<gene>
    <name evidence="2" type="ORF">JIP62_07045</name>
</gene>
<reference evidence="2 3" key="1">
    <citation type="submission" date="2021-01" db="EMBL/GenBank/DDBJ databases">
        <title>Brevundimonas vitis sp. nov., an bacterium isolated from grape (Vitis vinifera).</title>
        <authorList>
            <person name="Jiang L."/>
            <person name="Lee J."/>
        </authorList>
    </citation>
    <scope>NUCLEOTIDE SEQUENCE [LARGE SCALE GENOMIC DNA]</scope>
    <source>
        <strain evidence="2 3">GRTSA-9</strain>
    </source>
</reference>
<evidence type="ECO:0000313" key="2">
    <source>
        <dbReference type="EMBL" id="QQQ19835.1"/>
    </source>
</evidence>
<evidence type="ECO:0000313" key="3">
    <source>
        <dbReference type="Proteomes" id="UP000595448"/>
    </source>
</evidence>
<protein>
    <submittedName>
        <fullName evidence="2">Gene transfer agent family protein</fullName>
    </submittedName>
</protein>
<dbReference type="RefSeq" id="WP_201104279.1">
    <property type="nucleotide sequence ID" value="NZ_CP067977.1"/>
</dbReference>
<dbReference type="Proteomes" id="UP000595448">
    <property type="component" value="Chromosome"/>
</dbReference>
<dbReference type="InterPro" id="IPR021791">
    <property type="entry name" value="Phage_TAC_11"/>
</dbReference>
<accession>A0ABX7BQJ1</accession>
<dbReference type="Pfam" id="PF11836">
    <property type="entry name" value="Phage_TAC_11"/>
    <property type="match status" value="1"/>
</dbReference>
<evidence type="ECO:0000256" key="1">
    <source>
        <dbReference type="SAM" id="MobiDB-lite"/>
    </source>
</evidence>
<name>A0ABX7BQJ1_9CAUL</name>